<organism evidence="2 4">
    <name type="scientific">Rotaria sordida</name>
    <dbReference type="NCBI Taxonomy" id="392033"/>
    <lineage>
        <taxon>Eukaryota</taxon>
        <taxon>Metazoa</taxon>
        <taxon>Spiralia</taxon>
        <taxon>Gnathifera</taxon>
        <taxon>Rotifera</taxon>
        <taxon>Eurotatoria</taxon>
        <taxon>Bdelloidea</taxon>
        <taxon>Philodinida</taxon>
        <taxon>Philodinidae</taxon>
        <taxon>Rotaria</taxon>
    </lineage>
</organism>
<dbReference type="AlphaFoldDB" id="A0A813Z6F4"/>
<feature type="compositionally biased region" description="Low complexity" evidence="1">
    <location>
        <begin position="1"/>
        <end position="15"/>
    </location>
</feature>
<keyword evidence="5" id="KW-1185">Reference proteome</keyword>
<protein>
    <submittedName>
        <fullName evidence="2">Uncharacterized protein</fullName>
    </submittedName>
</protein>
<sequence length="289" mass="32613">MGNTNNKVKGTNKKTPVQQYGKNQPVLASVNGYNYYLNQYAPEQYFYPAYPPDRPVVSSEQYLQNEFFPTIPTNNDVVEQYPSAHHSHVHHSHSANKDPHHHHHHRHHQHNHTSDGHNHHRSHHHHHHHHHSSSSITENEISNPSIVKADATSSRPLVEDPPSLQTKNPITPVTYRELAIPSPAVESTSVVAPKSQTPVIIKQQPPPRPLTMPLTVSSSLPVTADNFENAPILVTNHVLKSSDKKSIHTFGSDTVSIVKRTQSQPSTPGGRWYEHNYDKRITPLTTKYV</sequence>
<evidence type="ECO:0000313" key="5">
    <source>
        <dbReference type="Proteomes" id="UP000663870"/>
    </source>
</evidence>
<evidence type="ECO:0000313" key="3">
    <source>
        <dbReference type="EMBL" id="CAF1181290.1"/>
    </source>
</evidence>
<name>A0A813Z6F4_9BILA</name>
<proteinExistence type="predicted"/>
<dbReference type="EMBL" id="CAJNOL010000732">
    <property type="protein sequence ID" value="CAF1181290.1"/>
    <property type="molecule type" value="Genomic_DNA"/>
</dbReference>
<evidence type="ECO:0000256" key="1">
    <source>
        <dbReference type="SAM" id="MobiDB-lite"/>
    </source>
</evidence>
<dbReference type="Proteomes" id="UP000663870">
    <property type="component" value="Unassembled WGS sequence"/>
</dbReference>
<reference evidence="2" key="1">
    <citation type="submission" date="2021-02" db="EMBL/GenBank/DDBJ databases">
        <authorList>
            <person name="Nowell W R."/>
        </authorList>
    </citation>
    <scope>NUCLEOTIDE SEQUENCE</scope>
</reference>
<dbReference type="EMBL" id="CAJNOH010000130">
    <property type="protein sequence ID" value="CAF0894201.1"/>
    <property type="molecule type" value="Genomic_DNA"/>
</dbReference>
<accession>A0A813Z6F4</accession>
<dbReference type="Proteomes" id="UP000663854">
    <property type="component" value="Unassembled WGS sequence"/>
</dbReference>
<feature type="region of interest" description="Disordered" evidence="1">
    <location>
        <begin position="1"/>
        <end position="22"/>
    </location>
</feature>
<feature type="compositionally biased region" description="Basic residues" evidence="1">
    <location>
        <begin position="118"/>
        <end position="132"/>
    </location>
</feature>
<evidence type="ECO:0000313" key="4">
    <source>
        <dbReference type="Proteomes" id="UP000663854"/>
    </source>
</evidence>
<feature type="region of interest" description="Disordered" evidence="1">
    <location>
        <begin position="151"/>
        <end position="170"/>
    </location>
</feature>
<gene>
    <name evidence="3" type="ORF">JXQ802_LOCUS23361</name>
    <name evidence="2" type="ORF">PYM288_LOCUS9179</name>
</gene>
<evidence type="ECO:0000313" key="2">
    <source>
        <dbReference type="EMBL" id="CAF0894201.1"/>
    </source>
</evidence>
<feature type="region of interest" description="Disordered" evidence="1">
    <location>
        <begin position="82"/>
        <end position="140"/>
    </location>
</feature>
<feature type="compositionally biased region" description="Basic residues" evidence="1">
    <location>
        <begin position="85"/>
        <end position="111"/>
    </location>
</feature>
<comment type="caution">
    <text evidence="2">The sequence shown here is derived from an EMBL/GenBank/DDBJ whole genome shotgun (WGS) entry which is preliminary data.</text>
</comment>